<comment type="caution">
    <text evidence="5">The sequence shown here is derived from an EMBL/GenBank/DDBJ whole genome shotgun (WGS) entry which is preliminary data.</text>
</comment>
<name>A0ABW4RJT8_9BACL</name>
<dbReference type="Gene3D" id="1.10.10.60">
    <property type="entry name" value="Homeodomain-like"/>
    <property type="match status" value="2"/>
</dbReference>
<gene>
    <name evidence="5" type="ORF">ACFSC9_09470</name>
</gene>
<reference evidence="6" key="1">
    <citation type="journal article" date="2019" name="Int. J. Syst. Evol. Microbiol.">
        <title>The Global Catalogue of Microorganisms (GCM) 10K type strain sequencing project: providing services to taxonomists for standard genome sequencing and annotation.</title>
        <authorList>
            <consortium name="The Broad Institute Genomics Platform"/>
            <consortium name="The Broad Institute Genome Sequencing Center for Infectious Disease"/>
            <person name="Wu L."/>
            <person name="Ma J."/>
        </authorList>
    </citation>
    <scope>NUCLEOTIDE SEQUENCE [LARGE SCALE GENOMIC DNA]</scope>
    <source>
        <strain evidence="6">CCUG 54950</strain>
    </source>
</reference>
<dbReference type="PANTHER" id="PTHR43280">
    <property type="entry name" value="ARAC-FAMILY TRANSCRIPTIONAL REGULATOR"/>
    <property type="match status" value="1"/>
</dbReference>
<evidence type="ECO:0000256" key="2">
    <source>
        <dbReference type="ARBA" id="ARBA00023125"/>
    </source>
</evidence>
<accession>A0ABW4RJT8</accession>
<dbReference type="Pfam" id="PF12833">
    <property type="entry name" value="HTH_18"/>
    <property type="match status" value="1"/>
</dbReference>
<dbReference type="EMBL" id="JBHUEH010000014">
    <property type="protein sequence ID" value="MFD1885753.1"/>
    <property type="molecule type" value="Genomic_DNA"/>
</dbReference>
<evidence type="ECO:0000259" key="4">
    <source>
        <dbReference type="PROSITE" id="PS01124"/>
    </source>
</evidence>
<keyword evidence="2" id="KW-0238">DNA-binding</keyword>
<protein>
    <submittedName>
        <fullName evidence="5">Helix-turn-helix domain-containing protein</fullName>
    </submittedName>
</protein>
<dbReference type="PANTHER" id="PTHR43280:SF2">
    <property type="entry name" value="HTH-TYPE TRANSCRIPTIONAL REGULATOR EXSA"/>
    <property type="match status" value="1"/>
</dbReference>
<keyword evidence="6" id="KW-1185">Reference proteome</keyword>
<dbReference type="PROSITE" id="PS01124">
    <property type="entry name" value="HTH_ARAC_FAMILY_2"/>
    <property type="match status" value="1"/>
</dbReference>
<evidence type="ECO:0000313" key="6">
    <source>
        <dbReference type="Proteomes" id="UP001597233"/>
    </source>
</evidence>
<keyword evidence="3" id="KW-0804">Transcription</keyword>
<evidence type="ECO:0000256" key="1">
    <source>
        <dbReference type="ARBA" id="ARBA00023015"/>
    </source>
</evidence>
<dbReference type="PROSITE" id="PS00041">
    <property type="entry name" value="HTH_ARAC_FAMILY_1"/>
    <property type="match status" value="1"/>
</dbReference>
<organism evidence="5 6">
    <name type="scientific">Paenibacillus wenxiniae</name>
    <dbReference type="NCBI Taxonomy" id="1636843"/>
    <lineage>
        <taxon>Bacteria</taxon>
        <taxon>Bacillati</taxon>
        <taxon>Bacillota</taxon>
        <taxon>Bacilli</taxon>
        <taxon>Bacillales</taxon>
        <taxon>Paenibacillaceae</taxon>
        <taxon>Paenibacillus</taxon>
    </lineage>
</organism>
<dbReference type="RefSeq" id="WP_347324706.1">
    <property type="nucleotide sequence ID" value="NZ_JBCGUH010000004.1"/>
</dbReference>
<dbReference type="InterPro" id="IPR018062">
    <property type="entry name" value="HTH_AraC-typ_CS"/>
</dbReference>
<dbReference type="InterPro" id="IPR009057">
    <property type="entry name" value="Homeodomain-like_sf"/>
</dbReference>
<dbReference type="PRINTS" id="PR00032">
    <property type="entry name" value="HTHARAC"/>
</dbReference>
<evidence type="ECO:0000313" key="5">
    <source>
        <dbReference type="EMBL" id="MFD1885753.1"/>
    </source>
</evidence>
<feature type="domain" description="HTH araC/xylS-type" evidence="4">
    <location>
        <begin position="162"/>
        <end position="260"/>
    </location>
</feature>
<evidence type="ECO:0000256" key="3">
    <source>
        <dbReference type="ARBA" id="ARBA00023163"/>
    </source>
</evidence>
<dbReference type="SMART" id="SM00342">
    <property type="entry name" value="HTH_ARAC"/>
    <property type="match status" value="1"/>
</dbReference>
<dbReference type="InterPro" id="IPR020449">
    <property type="entry name" value="Tscrpt_reg_AraC-type_HTH"/>
</dbReference>
<proteinExistence type="predicted"/>
<sequence>MNTEFMLEYYHLPTFSLRYKPALDGSKWTLLYVNASSEDALSPHDNVYGQMYLIPPGKLPLDLLQSVVTSASGICCQFTAYSQWSAWLHKLQTTDSQQPLQLADRKLCQQIEYTLERLMEYGEHADHPGYRQLSFHLLSELLLLLTVHQQPTVQNHSDSRIEEVLHYLQVHYAEDIRIEQLAQLVCLSPSRLSHLYKSHTGETIMDTLIRLRLERAQHLLASTCRYVGEIAYEVGFNSQTYFTCKFTRHFGISPSLYRSSLASSSSCTSSAPAFSRQLTGTVTRSSM</sequence>
<dbReference type="SUPFAM" id="SSF46689">
    <property type="entry name" value="Homeodomain-like"/>
    <property type="match status" value="2"/>
</dbReference>
<dbReference type="InterPro" id="IPR018060">
    <property type="entry name" value="HTH_AraC"/>
</dbReference>
<keyword evidence="1" id="KW-0805">Transcription regulation</keyword>
<dbReference type="Proteomes" id="UP001597233">
    <property type="component" value="Unassembled WGS sequence"/>
</dbReference>